<sequence>MYGLTLAALTVLLPIGLVKSLDCLTGRTGFGLIYTKCNPGINYCAKGTAVDPVYGHVIDKGCDTENFCDVC</sequence>
<organism evidence="2 3">
    <name type="scientific">Setaria digitata</name>
    <dbReference type="NCBI Taxonomy" id="48799"/>
    <lineage>
        <taxon>Eukaryota</taxon>
        <taxon>Metazoa</taxon>
        <taxon>Ecdysozoa</taxon>
        <taxon>Nematoda</taxon>
        <taxon>Chromadorea</taxon>
        <taxon>Rhabditida</taxon>
        <taxon>Spirurina</taxon>
        <taxon>Spiruromorpha</taxon>
        <taxon>Filarioidea</taxon>
        <taxon>Setariidae</taxon>
        <taxon>Setaria</taxon>
    </lineage>
</organism>
<protein>
    <submittedName>
        <fullName evidence="3">Uncharacterized protein</fullName>
    </submittedName>
</protein>
<evidence type="ECO:0000313" key="2">
    <source>
        <dbReference type="Proteomes" id="UP000887581"/>
    </source>
</evidence>
<dbReference type="InterPro" id="IPR045860">
    <property type="entry name" value="Snake_toxin-like_sf"/>
</dbReference>
<accession>A0A915PPZ6</accession>
<dbReference type="SUPFAM" id="SSF57302">
    <property type="entry name" value="Snake toxin-like"/>
    <property type="match status" value="1"/>
</dbReference>
<dbReference type="Proteomes" id="UP000887581">
    <property type="component" value="Unplaced"/>
</dbReference>
<keyword evidence="2" id="KW-1185">Reference proteome</keyword>
<feature type="signal peptide" evidence="1">
    <location>
        <begin position="1"/>
        <end position="20"/>
    </location>
</feature>
<feature type="chain" id="PRO_5037757392" evidence="1">
    <location>
        <begin position="21"/>
        <end position="71"/>
    </location>
</feature>
<name>A0A915PPZ6_9BILA</name>
<evidence type="ECO:0000313" key="3">
    <source>
        <dbReference type="WBParaSite" id="sdigi.contig319.g7416.t1"/>
    </source>
</evidence>
<reference evidence="3" key="1">
    <citation type="submission" date="2022-11" db="UniProtKB">
        <authorList>
            <consortium name="WormBaseParasite"/>
        </authorList>
    </citation>
    <scope>IDENTIFICATION</scope>
</reference>
<dbReference type="WBParaSite" id="sdigi.contig319.g7416.t1">
    <property type="protein sequence ID" value="sdigi.contig319.g7416.t1"/>
    <property type="gene ID" value="sdigi.contig319.g7416"/>
</dbReference>
<keyword evidence="1" id="KW-0732">Signal</keyword>
<proteinExistence type="predicted"/>
<dbReference type="AlphaFoldDB" id="A0A915PPZ6"/>
<evidence type="ECO:0000256" key="1">
    <source>
        <dbReference type="SAM" id="SignalP"/>
    </source>
</evidence>